<keyword evidence="6" id="KW-0809">Transit peptide</keyword>
<evidence type="ECO:0000256" key="5">
    <source>
        <dbReference type="ARBA" id="ARBA00022801"/>
    </source>
</evidence>
<dbReference type="GO" id="GO:0047714">
    <property type="term" value="F:galactolipase activity"/>
    <property type="evidence" value="ECO:0007669"/>
    <property type="project" value="UniProtKB-ARBA"/>
</dbReference>
<evidence type="ECO:0000256" key="7">
    <source>
        <dbReference type="ARBA" id="ARBA00022963"/>
    </source>
</evidence>
<evidence type="ECO:0000256" key="2">
    <source>
        <dbReference type="ARBA" id="ARBA00010701"/>
    </source>
</evidence>
<evidence type="ECO:0000256" key="8">
    <source>
        <dbReference type="ARBA" id="ARBA00023098"/>
    </source>
</evidence>
<reference evidence="10 11" key="1">
    <citation type="submission" date="2024-11" db="EMBL/GenBank/DDBJ databases">
        <title>Chromosome-level genome assembly of Eucalyptus globulus Labill. provides insights into its genome evolution.</title>
        <authorList>
            <person name="Li X."/>
        </authorList>
    </citation>
    <scope>NUCLEOTIDE SEQUENCE [LARGE SCALE GENOMIC DNA]</scope>
    <source>
        <strain evidence="10">CL2024</strain>
        <tissue evidence="10">Fresh tender leaves</tissue>
    </source>
</reference>
<comment type="similarity">
    <text evidence="2">Belongs to the AB hydrolase superfamily. Lipase family.</text>
</comment>
<keyword evidence="7" id="KW-0442">Lipid degradation</keyword>
<dbReference type="GO" id="GO:0008970">
    <property type="term" value="F:phospholipase A1 activity"/>
    <property type="evidence" value="ECO:0007669"/>
    <property type="project" value="UniProtKB-ARBA"/>
</dbReference>
<dbReference type="Pfam" id="PF01764">
    <property type="entry name" value="Lipase_3"/>
    <property type="match status" value="1"/>
</dbReference>
<dbReference type="InterPro" id="IPR029058">
    <property type="entry name" value="AB_hydrolase_fold"/>
</dbReference>
<keyword evidence="8" id="KW-0443">Lipid metabolism</keyword>
<evidence type="ECO:0000313" key="10">
    <source>
        <dbReference type="EMBL" id="KAL3724765.1"/>
    </source>
</evidence>
<dbReference type="PANTHER" id="PTHR31403:SF53">
    <property type="entry name" value="PHOSPHOLIPASE A1-IGAMMA2, CHLOROPLASTIC-LIKE"/>
    <property type="match status" value="1"/>
</dbReference>
<evidence type="ECO:0000313" key="11">
    <source>
        <dbReference type="Proteomes" id="UP001634007"/>
    </source>
</evidence>
<evidence type="ECO:0000256" key="3">
    <source>
        <dbReference type="ARBA" id="ARBA00022528"/>
    </source>
</evidence>
<comment type="subcellular location">
    <subcellularLocation>
        <location evidence="1">Plastid</location>
        <location evidence="1">Chloroplast</location>
    </subcellularLocation>
</comment>
<dbReference type="EMBL" id="JBJKBG010000008">
    <property type="protein sequence ID" value="KAL3724765.1"/>
    <property type="molecule type" value="Genomic_DNA"/>
</dbReference>
<dbReference type="AlphaFoldDB" id="A0ABD3JCF3"/>
<proteinExistence type="inferred from homology"/>
<dbReference type="Gene3D" id="3.40.50.1820">
    <property type="entry name" value="alpha/beta hydrolase"/>
    <property type="match status" value="2"/>
</dbReference>
<evidence type="ECO:0000256" key="6">
    <source>
        <dbReference type="ARBA" id="ARBA00022946"/>
    </source>
</evidence>
<keyword evidence="3" id="KW-0150">Chloroplast</keyword>
<dbReference type="InterPro" id="IPR002921">
    <property type="entry name" value="Fungal_lipase-type"/>
</dbReference>
<dbReference type="GO" id="GO:0016042">
    <property type="term" value="P:lipid catabolic process"/>
    <property type="evidence" value="ECO:0007669"/>
    <property type="project" value="UniProtKB-KW"/>
</dbReference>
<name>A0ABD3JCF3_EUCGL</name>
<dbReference type="PANTHER" id="PTHR31403">
    <property type="entry name" value="PHOSPHOLIPASE A1-IBETA2, CHLOROPLASTIC"/>
    <property type="match status" value="1"/>
</dbReference>
<keyword evidence="5" id="KW-0378">Hydrolase</keyword>
<dbReference type="CDD" id="cd00519">
    <property type="entry name" value="Lipase_3"/>
    <property type="match status" value="1"/>
</dbReference>
<gene>
    <name evidence="10" type="ORF">ACJRO7_029861</name>
</gene>
<dbReference type="Proteomes" id="UP001634007">
    <property type="component" value="Unassembled WGS sequence"/>
</dbReference>
<accession>A0ABD3JCF3</accession>
<dbReference type="SUPFAM" id="SSF53474">
    <property type="entry name" value="alpha/beta-Hydrolases"/>
    <property type="match status" value="1"/>
</dbReference>
<dbReference type="GO" id="GO:0009507">
    <property type="term" value="C:chloroplast"/>
    <property type="evidence" value="ECO:0007669"/>
    <property type="project" value="UniProtKB-SubCell"/>
</dbReference>
<sequence length="352" mass="40182">MTIPYRQLFNRDHTHHNKIFSFNDPILPSIASVRFACGGLTRRGSPSNGRLFTQNISSKNESSCIDPDLQSERANKNEIHRKSDWVSLLDPIDPLLRAELIRYGEMAQASYDAFDTDPFSKYCGSCPYKPSEFFRSLEFRRVDTKRPIISMPRANMLKIKFRGIFIIQKHADEDLSITVTGHSLGGALAILGAYDVSEMGTNIRQDGKIVPKCVFSFARPRVGNARFKKWVEELGLKVLRVLNVHERVPNVPGILFNENAPSILEKIYCYLHVGIELALNLENSCCLKDKGDLSIYHDMEGQKFEFTGRDVALVNKAIDFLKDKYLIPPKWKQLESKGLVRGQDGRWTQRER</sequence>
<keyword evidence="4" id="KW-0934">Plastid</keyword>
<protein>
    <recommendedName>
        <fullName evidence="9">Fungal lipase-type domain-containing protein</fullName>
    </recommendedName>
</protein>
<keyword evidence="11" id="KW-1185">Reference proteome</keyword>
<evidence type="ECO:0000256" key="1">
    <source>
        <dbReference type="ARBA" id="ARBA00004229"/>
    </source>
</evidence>
<evidence type="ECO:0000259" key="9">
    <source>
        <dbReference type="Pfam" id="PF01764"/>
    </source>
</evidence>
<comment type="caution">
    <text evidence="10">The sequence shown here is derived from an EMBL/GenBank/DDBJ whole genome shotgun (WGS) entry which is preliminary data.</text>
</comment>
<evidence type="ECO:0000256" key="4">
    <source>
        <dbReference type="ARBA" id="ARBA00022640"/>
    </source>
</evidence>
<feature type="domain" description="Fungal lipase-type" evidence="9">
    <location>
        <begin position="170"/>
        <end position="254"/>
    </location>
</feature>
<organism evidence="10 11">
    <name type="scientific">Eucalyptus globulus</name>
    <name type="common">Tasmanian blue gum</name>
    <dbReference type="NCBI Taxonomy" id="34317"/>
    <lineage>
        <taxon>Eukaryota</taxon>
        <taxon>Viridiplantae</taxon>
        <taxon>Streptophyta</taxon>
        <taxon>Embryophyta</taxon>
        <taxon>Tracheophyta</taxon>
        <taxon>Spermatophyta</taxon>
        <taxon>Magnoliopsida</taxon>
        <taxon>eudicotyledons</taxon>
        <taxon>Gunneridae</taxon>
        <taxon>Pentapetalae</taxon>
        <taxon>rosids</taxon>
        <taxon>malvids</taxon>
        <taxon>Myrtales</taxon>
        <taxon>Myrtaceae</taxon>
        <taxon>Myrtoideae</taxon>
        <taxon>Eucalypteae</taxon>
        <taxon>Eucalyptus</taxon>
    </lineage>
</organism>